<reference evidence="3" key="1">
    <citation type="journal article" date="2009" name="Genome Res.">
        <title>Comparative genomic analyses of the human fungal pathogens Coccidioides and their relatives.</title>
        <authorList>
            <person name="Sharpton T.J."/>
            <person name="Stajich J.E."/>
            <person name="Rounsley S.D."/>
            <person name="Gardner M.J."/>
            <person name="Wortman J.R."/>
            <person name="Jordar V.S."/>
            <person name="Maiti R."/>
            <person name="Kodira C.D."/>
            <person name="Neafsey D.E."/>
            <person name="Zeng Q."/>
            <person name="Hung C.-Y."/>
            <person name="McMahan C."/>
            <person name="Muszewska A."/>
            <person name="Grynberg M."/>
            <person name="Mandel M.A."/>
            <person name="Kellner E.M."/>
            <person name="Barker B.M."/>
            <person name="Galgiani J.N."/>
            <person name="Orbach M.J."/>
            <person name="Kirkland T.N."/>
            <person name="Cole G.T."/>
            <person name="Henn M.R."/>
            <person name="Birren B.W."/>
            <person name="Taylor J.W."/>
        </authorList>
    </citation>
    <scope>NUCLEOTIDE SEQUENCE [LARGE SCALE GENOMIC DNA]</scope>
    <source>
        <strain evidence="3">UAMH 1704</strain>
    </source>
</reference>
<organism evidence="2 3">
    <name type="scientific">Uncinocarpus reesii (strain UAMH 1704)</name>
    <dbReference type="NCBI Taxonomy" id="336963"/>
    <lineage>
        <taxon>Eukaryota</taxon>
        <taxon>Fungi</taxon>
        <taxon>Dikarya</taxon>
        <taxon>Ascomycota</taxon>
        <taxon>Pezizomycotina</taxon>
        <taxon>Eurotiomycetes</taxon>
        <taxon>Eurotiomycetidae</taxon>
        <taxon>Onygenales</taxon>
        <taxon>Onygenaceae</taxon>
        <taxon>Uncinocarpus</taxon>
    </lineage>
</organism>
<gene>
    <name evidence="2" type="ORF">UREG_01253</name>
</gene>
<feature type="compositionally biased region" description="Polar residues" evidence="1">
    <location>
        <begin position="1"/>
        <end position="11"/>
    </location>
</feature>
<dbReference type="InParanoid" id="C4JH02"/>
<accession>C4JH02</accession>
<feature type="region of interest" description="Disordered" evidence="1">
    <location>
        <begin position="1"/>
        <end position="45"/>
    </location>
</feature>
<feature type="compositionally biased region" description="Polar residues" evidence="1">
    <location>
        <begin position="121"/>
        <end position="173"/>
    </location>
</feature>
<evidence type="ECO:0000313" key="2">
    <source>
        <dbReference type="EMBL" id="EEP76404.1"/>
    </source>
</evidence>
<protein>
    <submittedName>
        <fullName evidence="2">Uncharacterized protein</fullName>
    </submittedName>
</protein>
<dbReference type="EMBL" id="CH476615">
    <property type="protein sequence ID" value="EEP76404.1"/>
    <property type="molecule type" value="Genomic_DNA"/>
</dbReference>
<dbReference type="HOGENOM" id="CLU_1054467_0_0_1"/>
<name>C4JH02_UNCRE</name>
<evidence type="ECO:0000256" key="1">
    <source>
        <dbReference type="SAM" id="MobiDB-lite"/>
    </source>
</evidence>
<dbReference type="VEuPathDB" id="FungiDB:UREG_01253"/>
<keyword evidence="3" id="KW-1185">Reference proteome</keyword>
<sequence length="264" mass="28140">MPKYSYTSNYCYESDSDDSDDSSDSKRRVSSPTSTTPKYLLITPRESVLDGSSSVSDARYSRAASQLGSAVGAPSLGGPTWISCRTGWPRTVTNGSTISRRPSRFGSTVGGSAVSRRPSCLGSTVSGPTISRGSSRLGSTVGRSTISRGSSRLGTTLQESRRQSYSPAESTIQELGPEDSASSVGNPVRDLALRRHGTSAMGGSVYSNATHALDSLSAGDMQPRVGKKHRHTISTTIRADNDCFERSSTIRIEGRKQVSAYHKR</sequence>
<proteinExistence type="predicted"/>
<evidence type="ECO:0000313" key="3">
    <source>
        <dbReference type="Proteomes" id="UP000002058"/>
    </source>
</evidence>
<dbReference type="Proteomes" id="UP000002058">
    <property type="component" value="Unassembled WGS sequence"/>
</dbReference>
<feature type="region of interest" description="Disordered" evidence="1">
    <location>
        <begin position="92"/>
        <end position="185"/>
    </location>
</feature>
<dbReference type="AlphaFoldDB" id="C4JH02"/>
<dbReference type="RefSeq" id="XP_002541737.1">
    <property type="nucleotide sequence ID" value="XM_002541691.1"/>
</dbReference>
<dbReference type="KEGG" id="ure:UREG_01253"/>
<dbReference type="GeneID" id="8444613"/>